<dbReference type="AlphaFoldDB" id="A0A930HX44"/>
<feature type="signal peptide" evidence="1">
    <location>
        <begin position="1"/>
        <end position="17"/>
    </location>
</feature>
<dbReference type="PANTHER" id="PTHR37835:SF1">
    <property type="entry name" value="ALPHA-CLOSTRIPAIN"/>
    <property type="match status" value="1"/>
</dbReference>
<accession>A0A930HX44</accession>
<gene>
    <name evidence="2" type="ORF">HXN33_02880</name>
</gene>
<dbReference type="PROSITE" id="PS51257">
    <property type="entry name" value="PROKAR_LIPOPROTEIN"/>
    <property type="match status" value="1"/>
</dbReference>
<keyword evidence="1" id="KW-0732">Signal</keyword>
<comment type="caution">
    <text evidence="2">The sequence shown here is derived from an EMBL/GenBank/DDBJ whole genome shotgun (WGS) entry which is preliminary data.</text>
</comment>
<dbReference type="Proteomes" id="UP000757461">
    <property type="component" value="Unassembled WGS sequence"/>
</dbReference>
<name>A0A930HX44_9BACT</name>
<evidence type="ECO:0000313" key="3">
    <source>
        <dbReference type="Proteomes" id="UP000757461"/>
    </source>
</evidence>
<evidence type="ECO:0000313" key="2">
    <source>
        <dbReference type="EMBL" id="MBF1414506.1"/>
    </source>
</evidence>
<reference evidence="2" key="1">
    <citation type="submission" date="2020-04" db="EMBL/GenBank/DDBJ databases">
        <title>Deep metagenomics examines the oral microbiome during advanced dental caries in children, revealing novel taxa and co-occurrences with host molecules.</title>
        <authorList>
            <person name="Baker J.L."/>
            <person name="Morton J.T."/>
            <person name="Dinis M."/>
            <person name="Alvarez R."/>
            <person name="Tran N.C."/>
            <person name="Knight R."/>
            <person name="Edlund A."/>
        </authorList>
    </citation>
    <scope>NUCLEOTIDE SEQUENCE</scope>
    <source>
        <strain evidence="2">JCVI_25_bin.9</strain>
    </source>
</reference>
<dbReference type="Pfam" id="PF03415">
    <property type="entry name" value="Peptidase_C11"/>
    <property type="match status" value="1"/>
</dbReference>
<evidence type="ECO:0008006" key="4">
    <source>
        <dbReference type="Google" id="ProtNLM"/>
    </source>
</evidence>
<organism evidence="2 3">
    <name type="scientific">Prevotella histicola</name>
    <dbReference type="NCBI Taxonomy" id="470565"/>
    <lineage>
        <taxon>Bacteria</taxon>
        <taxon>Pseudomonadati</taxon>
        <taxon>Bacteroidota</taxon>
        <taxon>Bacteroidia</taxon>
        <taxon>Bacteroidales</taxon>
        <taxon>Prevotellaceae</taxon>
        <taxon>Prevotella</taxon>
    </lineage>
</organism>
<sequence length="420" mass="47153">MKKLFFILQLMSLFVFAACSSDDDVPRPYVDPNGQMTENTIFVYMPWSGYSDSNSGLYNDFQTNLKDIKKAIVAQGGLHNTKLLVFVSEKVDKGNLINVQYKNGACVDDTLEVFNNKLSDKKLNSQQWITTILKRVKKEAPARTYSMIVGCHGKGWIPASSESSYASARSRAVNFGENKGFIGPRTRWFGGSAYMLDISDFAKGIANSGIGKFQYIMFDDCNMTGVEVAYELRNNAHYIIGSPTEIMAYGMPYELLWRELSKTQPDYNHICTEFINFYTNYTYDGTPYPYGTISVIDCSQAEGMANVMKEIYSTNSLATVSEDSIQSMDGYLPSMFYDMGDYVHRLLPSNPQLLAKFDQQLSKLVPFKGHTESYYTSLRSAWTGTVLPIKTYSGITISDPSTNSLVTSSLNKDAFYQATH</sequence>
<dbReference type="Gene3D" id="3.40.50.11970">
    <property type="match status" value="1"/>
</dbReference>
<proteinExistence type="predicted"/>
<dbReference type="RefSeq" id="WP_025791704.1">
    <property type="nucleotide sequence ID" value="NZ_CAUSFZ010000038.1"/>
</dbReference>
<dbReference type="PANTHER" id="PTHR37835">
    <property type="entry name" value="ALPHA-CLOSTRIPAIN"/>
    <property type="match status" value="1"/>
</dbReference>
<feature type="chain" id="PRO_5037802251" description="Clostripain family protein" evidence="1">
    <location>
        <begin position="18"/>
        <end position="420"/>
    </location>
</feature>
<evidence type="ECO:0000256" key="1">
    <source>
        <dbReference type="SAM" id="SignalP"/>
    </source>
</evidence>
<protein>
    <recommendedName>
        <fullName evidence="4">Clostripain family protein</fullName>
    </recommendedName>
</protein>
<dbReference type="InterPro" id="IPR005077">
    <property type="entry name" value="Peptidase_C11"/>
</dbReference>
<dbReference type="EMBL" id="JABZSQ010000030">
    <property type="protein sequence ID" value="MBF1414506.1"/>
    <property type="molecule type" value="Genomic_DNA"/>
</dbReference>